<evidence type="ECO:0000313" key="2">
    <source>
        <dbReference type="Proteomes" id="UP001348817"/>
    </source>
</evidence>
<proteinExistence type="predicted"/>
<evidence type="ECO:0000313" key="1">
    <source>
        <dbReference type="EMBL" id="BDD12914.1"/>
    </source>
</evidence>
<accession>A0AAU9CLQ2</accession>
<dbReference type="AlphaFoldDB" id="A0AAU9CLQ2"/>
<organism evidence="1 2">
    <name type="scientific">Fulvitalea axinellae</name>
    <dbReference type="NCBI Taxonomy" id="1182444"/>
    <lineage>
        <taxon>Bacteria</taxon>
        <taxon>Pseudomonadati</taxon>
        <taxon>Bacteroidota</taxon>
        <taxon>Cytophagia</taxon>
        <taxon>Cytophagales</taxon>
        <taxon>Persicobacteraceae</taxon>
        <taxon>Fulvitalea</taxon>
    </lineage>
</organism>
<name>A0AAU9CLQ2_9BACT</name>
<keyword evidence="2" id="KW-1185">Reference proteome</keyword>
<protein>
    <submittedName>
        <fullName evidence="1">Uncharacterized protein</fullName>
    </submittedName>
</protein>
<dbReference type="RefSeq" id="WP_338396148.1">
    <property type="nucleotide sequence ID" value="NZ_AP025322.1"/>
</dbReference>
<dbReference type="KEGG" id="fax:FUAX_53460"/>
<dbReference type="Proteomes" id="UP001348817">
    <property type="component" value="Plasmid pFA8"/>
</dbReference>
<gene>
    <name evidence="1" type="ORF">FUAX_53460</name>
</gene>
<geneLocation type="plasmid" evidence="1 2">
    <name>pFA8</name>
</geneLocation>
<dbReference type="EMBL" id="AP025322">
    <property type="protein sequence ID" value="BDD12914.1"/>
    <property type="molecule type" value="Genomic_DNA"/>
</dbReference>
<reference evidence="1 2" key="1">
    <citation type="submission" date="2021-12" db="EMBL/GenBank/DDBJ databases">
        <title>Genome sequencing of bacteria with rrn-lacking chromosome and rrn-plasmid.</title>
        <authorList>
            <person name="Anda M."/>
            <person name="Iwasaki W."/>
        </authorList>
    </citation>
    <scope>NUCLEOTIDE SEQUENCE [LARGE SCALE GENOMIC DNA]</scope>
    <source>
        <strain evidence="1 2">DSM 100852</strain>
        <plasmid evidence="1 2">pFA8</plasmid>
    </source>
</reference>
<keyword evidence="1" id="KW-0614">Plasmid</keyword>
<sequence>MRGYLSEVDQEAIRGLIGGKLIECIGFNWNPEDLDSFVYIHLIFDLGDLVLEPGSLAEDVSMISVEDFNSDVLEKGYSHKDINFNKIERPFSRFDLADDKGYCHSSVTLWFGDIGMKAAGLDDILVRFVDL</sequence>